<protein>
    <submittedName>
        <fullName evidence="1">Uncharacterized protein DUF3304</fullName>
    </submittedName>
</protein>
<name>A0A4R3XWF0_9PROT</name>
<sequence>MLAKNMKHFETYRRIYLSLALALCLPLSGCFKEPTAAVSYGAVSYIDEAIASIVVNGEGGILGVYPHAGGAPNMCCVVIPRHWKPGLKATIKWQMDGHWVRDSQGKIVVKDGSQDFVEGIWKQKVVDIPEYKEVGGFMINFFPNDEVKVLVTNASAGYPGYPYPDPDPNRCWDGVVNTCKGK</sequence>
<keyword evidence="2" id="KW-1185">Reference proteome</keyword>
<dbReference type="AlphaFoldDB" id="A0A4R3XWF0"/>
<accession>A0A4R3XWF0</accession>
<gene>
    <name evidence="1" type="ORF">EDC63_12617</name>
</gene>
<evidence type="ECO:0000313" key="1">
    <source>
        <dbReference type="EMBL" id="TCV81099.1"/>
    </source>
</evidence>
<comment type="caution">
    <text evidence="1">The sequence shown here is derived from an EMBL/GenBank/DDBJ whole genome shotgun (WGS) entry which is preliminary data.</text>
</comment>
<dbReference type="InterPro" id="IPR021733">
    <property type="entry name" value="DUF3304"/>
</dbReference>
<dbReference type="Pfam" id="PF11745">
    <property type="entry name" value="DUF3304"/>
    <property type="match status" value="1"/>
</dbReference>
<reference evidence="1 2" key="1">
    <citation type="submission" date="2019-03" db="EMBL/GenBank/DDBJ databases">
        <title>Genomic Encyclopedia of Type Strains, Phase IV (KMG-IV): sequencing the most valuable type-strain genomes for metagenomic binning, comparative biology and taxonomic classification.</title>
        <authorList>
            <person name="Goeker M."/>
        </authorList>
    </citation>
    <scope>NUCLEOTIDE SEQUENCE [LARGE SCALE GENOMIC DNA]</scope>
    <source>
        <strain evidence="1 2">DSM 100309</strain>
    </source>
</reference>
<proteinExistence type="predicted"/>
<dbReference type="Proteomes" id="UP000295367">
    <property type="component" value="Unassembled WGS sequence"/>
</dbReference>
<organism evidence="1 2">
    <name type="scientific">Sulfurirhabdus autotrophica</name>
    <dbReference type="NCBI Taxonomy" id="1706046"/>
    <lineage>
        <taxon>Bacteria</taxon>
        <taxon>Pseudomonadati</taxon>
        <taxon>Pseudomonadota</taxon>
        <taxon>Betaproteobacteria</taxon>
        <taxon>Nitrosomonadales</taxon>
        <taxon>Sulfuricellaceae</taxon>
        <taxon>Sulfurirhabdus</taxon>
    </lineage>
</organism>
<evidence type="ECO:0000313" key="2">
    <source>
        <dbReference type="Proteomes" id="UP000295367"/>
    </source>
</evidence>
<dbReference type="RefSeq" id="WP_189836523.1">
    <property type="nucleotide sequence ID" value="NZ_BHVT01000051.1"/>
</dbReference>
<dbReference type="EMBL" id="SMCO01000026">
    <property type="protein sequence ID" value="TCV81099.1"/>
    <property type="molecule type" value="Genomic_DNA"/>
</dbReference>